<evidence type="ECO:0000259" key="1">
    <source>
        <dbReference type="Pfam" id="PF02464"/>
    </source>
</evidence>
<dbReference type="Gene3D" id="3.90.950.20">
    <property type="entry name" value="CinA-like"/>
    <property type="match status" value="1"/>
</dbReference>
<dbReference type="SUPFAM" id="SSF142433">
    <property type="entry name" value="CinA-like"/>
    <property type="match status" value="1"/>
</dbReference>
<dbReference type="NCBIfam" id="TIGR00199">
    <property type="entry name" value="PncC_domain"/>
    <property type="match status" value="1"/>
</dbReference>
<dbReference type="RefSeq" id="WP_239070475.1">
    <property type="nucleotide sequence ID" value="NZ_BONK01000008.1"/>
</dbReference>
<reference evidence="2" key="1">
    <citation type="submission" date="2021-01" db="EMBL/GenBank/DDBJ databases">
        <title>Whole genome shotgun sequence of Cellulomonas chitinilytica NBRC 110799.</title>
        <authorList>
            <person name="Komaki H."/>
            <person name="Tamura T."/>
        </authorList>
    </citation>
    <scope>NUCLEOTIDE SEQUENCE</scope>
    <source>
        <strain evidence="2">NBRC 110799</strain>
    </source>
</reference>
<evidence type="ECO:0000313" key="3">
    <source>
        <dbReference type="Proteomes" id="UP000632740"/>
    </source>
</evidence>
<sequence>MHDERAGVPDERAATVVALLTERHRTVAVAESLTGGLVSATLVGVPGASVVLRGAVVAYATALKAELLGVDRTLLESRGPVDADVARQMAVGVRERLGADVGLATTGVAGPTDQDGHPPGTVHVAVASADGVAVRSLTLDGDRSQVRAAAVDAVLALTQDVLDG</sequence>
<dbReference type="InterPro" id="IPR008136">
    <property type="entry name" value="CinA_C"/>
</dbReference>
<organism evidence="2 3">
    <name type="scientific">Cellulomonas chitinilytica</name>
    <dbReference type="NCBI Taxonomy" id="398759"/>
    <lineage>
        <taxon>Bacteria</taxon>
        <taxon>Bacillati</taxon>
        <taxon>Actinomycetota</taxon>
        <taxon>Actinomycetes</taxon>
        <taxon>Micrococcales</taxon>
        <taxon>Cellulomonadaceae</taxon>
        <taxon>Cellulomonas</taxon>
    </lineage>
</organism>
<feature type="domain" description="CinA C-terminal" evidence="1">
    <location>
        <begin position="13"/>
        <end position="161"/>
    </location>
</feature>
<dbReference type="InterPro" id="IPR036653">
    <property type="entry name" value="CinA-like_C"/>
</dbReference>
<evidence type="ECO:0000313" key="2">
    <source>
        <dbReference type="EMBL" id="GIG21897.1"/>
    </source>
</evidence>
<proteinExistence type="predicted"/>
<accession>A0A919P251</accession>
<dbReference type="EMBL" id="BONK01000008">
    <property type="protein sequence ID" value="GIG21897.1"/>
    <property type="molecule type" value="Genomic_DNA"/>
</dbReference>
<protein>
    <submittedName>
        <fullName evidence="2">Competence damage-inducible protein A</fullName>
    </submittedName>
</protein>
<dbReference type="Proteomes" id="UP000632740">
    <property type="component" value="Unassembled WGS sequence"/>
</dbReference>
<dbReference type="Pfam" id="PF02464">
    <property type="entry name" value="CinA"/>
    <property type="match status" value="1"/>
</dbReference>
<gene>
    <name evidence="2" type="ORF">Cch01nite_26210</name>
</gene>
<comment type="caution">
    <text evidence="2">The sequence shown here is derived from an EMBL/GenBank/DDBJ whole genome shotgun (WGS) entry which is preliminary data.</text>
</comment>
<keyword evidence="3" id="KW-1185">Reference proteome</keyword>
<dbReference type="AlphaFoldDB" id="A0A919P251"/>
<name>A0A919P251_9CELL</name>